<dbReference type="SUPFAM" id="SSF50494">
    <property type="entry name" value="Trypsin-like serine proteases"/>
    <property type="match status" value="1"/>
</dbReference>
<keyword evidence="4 5" id="KW-0472">Membrane</keyword>
<evidence type="ECO:0000256" key="5">
    <source>
        <dbReference type="SAM" id="Phobius"/>
    </source>
</evidence>
<dbReference type="InterPro" id="IPR047680">
    <property type="entry name" value="MarP-like"/>
</dbReference>
<evidence type="ECO:0000256" key="4">
    <source>
        <dbReference type="ARBA" id="ARBA00023136"/>
    </source>
</evidence>
<dbReference type="Pfam" id="PF02674">
    <property type="entry name" value="Colicin_V"/>
    <property type="match status" value="1"/>
</dbReference>
<dbReference type="InterPro" id="IPR043504">
    <property type="entry name" value="Peptidase_S1_PA_chymotrypsin"/>
</dbReference>
<proteinExistence type="predicted"/>
<keyword evidence="7" id="KW-1185">Reference proteome</keyword>
<gene>
    <name evidence="6" type="ORF">YH66_01710</name>
</gene>
<dbReference type="GO" id="GO:0016020">
    <property type="term" value="C:membrane"/>
    <property type="evidence" value="ECO:0007669"/>
    <property type="project" value="UniProtKB-SubCell"/>
</dbReference>
<protein>
    <submittedName>
        <fullName evidence="6">Membrane protein</fullName>
    </submittedName>
</protein>
<dbReference type="Gene3D" id="2.40.10.10">
    <property type="entry name" value="Trypsin-like serine proteases"/>
    <property type="match status" value="2"/>
</dbReference>
<feature type="transmembrane region" description="Helical" evidence="5">
    <location>
        <begin position="6"/>
        <end position="24"/>
    </location>
</feature>
<sequence length="398" mass="41334">MLSPSLVVDAVIVLVMAFALWGGWRQGAFTSLLSTVGVVSGLVVGAAAAPFVMGLTDSTALRFLLAIGTVVLLVGLGNLIGAHLGAAIRDNIKFRSSRTLDSGLGAIFQVLATLIVVWLVAIPLATGLPGTVASGIRDSRILGFVDKYTPQGLDTLPSKIAAMLSESGLPPLISPFTGGSSVEVDAPEINVTNVDLVEAMRPSVIHVMGDAQECSRRLMGSGFVASPDYVVTNAHVVAGTSTVSLDTMIGTRSAEVVFYDPNLDIAVLYSPDLGLDPLPWASTPLDTGDEAIVMGFPQSGPFNASPARVRERIMITGSNIYANGQHEREAYSVRGSIQSGNSGGPMANEMGEVVGVVFGAAIDGSDTGYVLTAEEVQERIGDITALTQPVDTMQCAVS</sequence>
<evidence type="ECO:0000256" key="2">
    <source>
        <dbReference type="ARBA" id="ARBA00022692"/>
    </source>
</evidence>
<comment type="subcellular location">
    <subcellularLocation>
        <location evidence="1">Membrane</location>
        <topology evidence="1">Multi-pass membrane protein</topology>
    </subcellularLocation>
</comment>
<dbReference type="HOGENOM" id="CLU_043139_0_0_11"/>
<dbReference type="PANTHER" id="PTHR43019">
    <property type="entry name" value="SERINE ENDOPROTEASE DEGS"/>
    <property type="match status" value="1"/>
</dbReference>
<reference evidence="6 7" key="1">
    <citation type="submission" date="2015-04" db="EMBL/GenBank/DDBJ databases">
        <title>Complete Genome Sequence of Brevibacterium flavum ATCC 15168.</title>
        <authorList>
            <person name="Ahn J."/>
            <person name="Park G."/>
            <person name="Jeon W."/>
            <person name="Jang Y."/>
            <person name="Jang M."/>
            <person name="Lee H."/>
            <person name="Lee H."/>
        </authorList>
    </citation>
    <scope>NUCLEOTIDE SEQUENCE [LARGE SCALE GENOMIC DNA]</scope>
    <source>
        <strain evidence="6 7">ATCC 15168</strain>
    </source>
</reference>
<dbReference type="PATRIC" id="fig|92706.3.peg.351"/>
<dbReference type="InterPro" id="IPR009003">
    <property type="entry name" value="Peptidase_S1_PA"/>
</dbReference>
<feature type="transmembrane region" description="Helical" evidence="5">
    <location>
        <begin position="59"/>
        <end position="82"/>
    </location>
</feature>
<feature type="transmembrane region" description="Helical" evidence="5">
    <location>
        <begin position="103"/>
        <end position="125"/>
    </location>
</feature>
<feature type="transmembrane region" description="Helical" evidence="5">
    <location>
        <begin position="31"/>
        <end position="53"/>
    </location>
</feature>
<organism evidence="6 7">
    <name type="scientific">[Brevibacterium] flavum</name>
    <dbReference type="NCBI Taxonomy" id="92706"/>
    <lineage>
        <taxon>Bacteria</taxon>
        <taxon>Bacillati</taxon>
        <taxon>Actinomycetota</taxon>
        <taxon>Actinomycetes</taxon>
        <taxon>Mycobacteriales</taxon>
        <taxon>Corynebacteriaceae</taxon>
        <taxon>Corynebacterium</taxon>
    </lineage>
</organism>
<keyword evidence="3 5" id="KW-1133">Transmembrane helix</keyword>
<dbReference type="Pfam" id="PF13365">
    <property type="entry name" value="Trypsin_2"/>
    <property type="match status" value="1"/>
</dbReference>
<dbReference type="PRINTS" id="PR00834">
    <property type="entry name" value="PROTEASES2C"/>
</dbReference>
<evidence type="ECO:0000313" key="7">
    <source>
        <dbReference type="Proteomes" id="UP000034037"/>
    </source>
</evidence>
<dbReference type="PANTHER" id="PTHR43019:SF23">
    <property type="entry name" value="PROTEASE DO-LIKE 5, CHLOROPLASTIC"/>
    <property type="match status" value="1"/>
</dbReference>
<dbReference type="NCBIfam" id="NF033740">
    <property type="entry name" value="MarP_fam_protase"/>
    <property type="match status" value="1"/>
</dbReference>
<evidence type="ECO:0000256" key="3">
    <source>
        <dbReference type="ARBA" id="ARBA00022989"/>
    </source>
</evidence>
<dbReference type="InterPro" id="IPR001940">
    <property type="entry name" value="Peptidase_S1C"/>
</dbReference>
<dbReference type="GO" id="GO:0006508">
    <property type="term" value="P:proteolysis"/>
    <property type="evidence" value="ECO:0007669"/>
    <property type="project" value="InterPro"/>
</dbReference>
<keyword evidence="2 5" id="KW-0812">Transmembrane</keyword>
<dbReference type="InterPro" id="IPR003825">
    <property type="entry name" value="Colicin-V_CvpA"/>
</dbReference>
<evidence type="ECO:0000256" key="1">
    <source>
        <dbReference type="ARBA" id="ARBA00004141"/>
    </source>
</evidence>
<accession>A0A0F6Z4C2</accession>
<dbReference type="RefSeq" id="WP_003863298.1">
    <property type="nucleotide sequence ID" value="NZ_CP011309.1"/>
</dbReference>
<dbReference type="GO" id="GO:0004252">
    <property type="term" value="F:serine-type endopeptidase activity"/>
    <property type="evidence" value="ECO:0007669"/>
    <property type="project" value="InterPro"/>
</dbReference>
<dbReference type="GO" id="GO:0009403">
    <property type="term" value="P:toxin biosynthetic process"/>
    <property type="evidence" value="ECO:0007669"/>
    <property type="project" value="InterPro"/>
</dbReference>
<dbReference type="Proteomes" id="UP000034037">
    <property type="component" value="Chromosome"/>
</dbReference>
<dbReference type="AlphaFoldDB" id="A0A0F6Z4C2"/>
<name>A0A0F6Z4C2_9CORY</name>
<dbReference type="EMBL" id="CP011309">
    <property type="protein sequence ID" value="AKF26358.1"/>
    <property type="molecule type" value="Genomic_DNA"/>
</dbReference>
<evidence type="ECO:0000313" key="6">
    <source>
        <dbReference type="EMBL" id="AKF26358.1"/>
    </source>
</evidence>